<evidence type="ECO:0000256" key="4">
    <source>
        <dbReference type="ARBA" id="ARBA00022763"/>
    </source>
</evidence>
<keyword evidence="7" id="KW-0805">Transcription regulation</keyword>
<dbReference type="InterPro" id="IPR015927">
    <property type="entry name" value="Peptidase_S24_S26A/B/C"/>
</dbReference>
<organism evidence="15 16">
    <name type="scientific">Candidatus Nealsonbacteria bacterium RBG_13_42_11</name>
    <dbReference type="NCBI Taxonomy" id="1801663"/>
    <lineage>
        <taxon>Bacteria</taxon>
        <taxon>Candidatus Nealsoniibacteriota</taxon>
    </lineage>
</organism>
<dbReference type="InterPro" id="IPR006200">
    <property type="entry name" value="LexA"/>
</dbReference>
<dbReference type="EMBL" id="MHLY01000007">
    <property type="protein sequence ID" value="OGZ18736.1"/>
    <property type="molecule type" value="Genomic_DNA"/>
</dbReference>
<comment type="similarity">
    <text evidence="1 12">Belongs to the peptidase S24 family.</text>
</comment>
<dbReference type="GO" id="GO:0003677">
    <property type="term" value="F:DNA binding"/>
    <property type="evidence" value="ECO:0007669"/>
    <property type="project" value="UniProtKB-KW"/>
</dbReference>
<keyword evidence="8" id="KW-0238">DNA-binding</keyword>
<evidence type="ECO:0000256" key="7">
    <source>
        <dbReference type="ARBA" id="ARBA00023015"/>
    </source>
</evidence>
<dbReference type="GO" id="GO:0006508">
    <property type="term" value="P:proteolysis"/>
    <property type="evidence" value="ECO:0007669"/>
    <property type="project" value="InterPro"/>
</dbReference>
<evidence type="ECO:0000256" key="1">
    <source>
        <dbReference type="ARBA" id="ARBA00007484"/>
    </source>
</evidence>
<evidence type="ECO:0000259" key="13">
    <source>
        <dbReference type="Pfam" id="PF00717"/>
    </source>
</evidence>
<evidence type="ECO:0000256" key="6">
    <source>
        <dbReference type="ARBA" id="ARBA00022813"/>
    </source>
</evidence>
<dbReference type="Pfam" id="PF01726">
    <property type="entry name" value="LexA_DNA_bind"/>
    <property type="match status" value="1"/>
</dbReference>
<keyword evidence="4" id="KW-0227">DNA damage</keyword>
<evidence type="ECO:0000256" key="2">
    <source>
        <dbReference type="ARBA" id="ARBA00022491"/>
    </source>
</evidence>
<dbReference type="PANTHER" id="PTHR33516">
    <property type="entry name" value="LEXA REPRESSOR"/>
    <property type="match status" value="1"/>
</dbReference>
<dbReference type="GO" id="GO:0009432">
    <property type="term" value="P:SOS response"/>
    <property type="evidence" value="ECO:0007669"/>
    <property type="project" value="UniProtKB-KW"/>
</dbReference>
<dbReference type="PRINTS" id="PR00726">
    <property type="entry name" value="LEXASERPTASE"/>
</dbReference>
<keyword evidence="9" id="KW-0804">Transcription</keyword>
<feature type="domain" description="LexA repressor DNA-binding" evidence="14">
    <location>
        <begin position="6"/>
        <end position="63"/>
    </location>
</feature>
<dbReference type="STRING" id="1801663.A2175_00405"/>
<evidence type="ECO:0000259" key="14">
    <source>
        <dbReference type="Pfam" id="PF01726"/>
    </source>
</evidence>
<keyword evidence="2" id="KW-0678">Repressor</keyword>
<name>A0A1G2DYV1_9BACT</name>
<dbReference type="Gene3D" id="2.10.109.10">
    <property type="entry name" value="Umud Fragment, subunit A"/>
    <property type="match status" value="1"/>
</dbReference>
<evidence type="ECO:0000256" key="8">
    <source>
        <dbReference type="ARBA" id="ARBA00023125"/>
    </source>
</evidence>
<dbReference type="Proteomes" id="UP000176755">
    <property type="component" value="Unassembled WGS sequence"/>
</dbReference>
<dbReference type="InterPro" id="IPR036388">
    <property type="entry name" value="WH-like_DNA-bd_sf"/>
</dbReference>
<keyword evidence="6 12" id="KW-0068">Autocatalytic cleavage</keyword>
<evidence type="ECO:0000256" key="5">
    <source>
        <dbReference type="ARBA" id="ARBA00022801"/>
    </source>
</evidence>
<evidence type="ECO:0000256" key="11">
    <source>
        <dbReference type="ARBA" id="ARBA00023236"/>
    </source>
</evidence>
<dbReference type="SUPFAM" id="SSF46785">
    <property type="entry name" value="Winged helix' DNA-binding domain"/>
    <property type="match status" value="1"/>
</dbReference>
<evidence type="ECO:0000256" key="3">
    <source>
        <dbReference type="ARBA" id="ARBA00022705"/>
    </source>
</evidence>
<dbReference type="Gene3D" id="1.10.10.10">
    <property type="entry name" value="Winged helix-like DNA-binding domain superfamily/Winged helix DNA-binding domain"/>
    <property type="match status" value="1"/>
</dbReference>
<dbReference type="InterPro" id="IPR050077">
    <property type="entry name" value="LexA_repressor"/>
</dbReference>
<dbReference type="InterPro" id="IPR006199">
    <property type="entry name" value="LexA_DNA-bd_dom"/>
</dbReference>
<evidence type="ECO:0000256" key="9">
    <source>
        <dbReference type="ARBA" id="ARBA00023163"/>
    </source>
</evidence>
<proteinExistence type="inferred from homology"/>
<keyword evidence="10" id="KW-0234">DNA repair</keyword>
<accession>A0A1G2DYV1</accession>
<dbReference type="InterPro" id="IPR036286">
    <property type="entry name" value="LexA/Signal_pep-like_sf"/>
</dbReference>
<evidence type="ECO:0000256" key="12">
    <source>
        <dbReference type="RuleBase" id="RU003991"/>
    </source>
</evidence>
<protein>
    <submittedName>
        <fullName evidence="15">Repressor LexA</fullName>
    </submittedName>
</protein>
<feature type="domain" description="Peptidase S24/S26A/S26B/S26C" evidence="13">
    <location>
        <begin position="86"/>
        <end position="209"/>
    </location>
</feature>
<dbReference type="AlphaFoldDB" id="A0A1G2DYV1"/>
<dbReference type="InterPro" id="IPR006197">
    <property type="entry name" value="Peptidase_S24_LexA"/>
</dbReference>
<keyword evidence="3" id="KW-0235">DNA replication</keyword>
<dbReference type="NCBIfam" id="TIGR00498">
    <property type="entry name" value="lexA"/>
    <property type="match status" value="1"/>
</dbReference>
<sequence>MKNDVITKRQKELLSIIYEYIKDTGYPPTFEEMRERLDVSSNQSIIDLLEKIKNKGLIKREEGPRSIVILPLGYEIINKPQLVNFLGIASAGAPIEAIEVQGEWKTISSDIGGDKLEQLEDNIFLLKISGDSMINAGINDGDIVLVKSQKEFISGDIVYAQVGDSSTIKRFVKRFVSDDKPPYVYLKPENPKYENILFTDETKILGKVISILKNNYWKTI</sequence>
<keyword evidence="5 12" id="KW-0378">Hydrolase</keyword>
<dbReference type="InterPro" id="IPR039418">
    <property type="entry name" value="LexA-like"/>
</dbReference>
<comment type="caution">
    <text evidence="15">The sequence shown here is derived from an EMBL/GenBank/DDBJ whole genome shotgun (WGS) entry which is preliminary data.</text>
</comment>
<evidence type="ECO:0000313" key="15">
    <source>
        <dbReference type="EMBL" id="OGZ18736.1"/>
    </source>
</evidence>
<dbReference type="Pfam" id="PF00717">
    <property type="entry name" value="Peptidase_S24"/>
    <property type="match status" value="1"/>
</dbReference>
<dbReference type="CDD" id="cd06529">
    <property type="entry name" value="S24_LexA-like"/>
    <property type="match status" value="1"/>
</dbReference>
<dbReference type="PANTHER" id="PTHR33516:SF2">
    <property type="entry name" value="LEXA REPRESSOR-RELATED"/>
    <property type="match status" value="1"/>
</dbReference>
<gene>
    <name evidence="15" type="ORF">A2175_00405</name>
</gene>
<reference evidence="15 16" key="1">
    <citation type="journal article" date="2016" name="Nat. Commun.">
        <title>Thousands of microbial genomes shed light on interconnected biogeochemical processes in an aquifer system.</title>
        <authorList>
            <person name="Anantharaman K."/>
            <person name="Brown C.T."/>
            <person name="Hug L.A."/>
            <person name="Sharon I."/>
            <person name="Castelle C.J."/>
            <person name="Probst A.J."/>
            <person name="Thomas B.C."/>
            <person name="Singh A."/>
            <person name="Wilkins M.J."/>
            <person name="Karaoz U."/>
            <person name="Brodie E.L."/>
            <person name="Williams K.H."/>
            <person name="Hubbard S.S."/>
            <person name="Banfield J.F."/>
        </authorList>
    </citation>
    <scope>NUCLEOTIDE SEQUENCE [LARGE SCALE GENOMIC DNA]</scope>
</reference>
<dbReference type="InterPro" id="IPR036390">
    <property type="entry name" value="WH_DNA-bd_sf"/>
</dbReference>
<dbReference type="SUPFAM" id="SSF51306">
    <property type="entry name" value="LexA/Signal peptidase"/>
    <property type="match status" value="1"/>
</dbReference>
<evidence type="ECO:0000313" key="16">
    <source>
        <dbReference type="Proteomes" id="UP000176755"/>
    </source>
</evidence>
<dbReference type="GO" id="GO:0006281">
    <property type="term" value="P:DNA repair"/>
    <property type="evidence" value="ECO:0007669"/>
    <property type="project" value="UniProtKB-KW"/>
</dbReference>
<keyword evidence="11" id="KW-0742">SOS response</keyword>
<dbReference type="GO" id="GO:0045892">
    <property type="term" value="P:negative regulation of DNA-templated transcription"/>
    <property type="evidence" value="ECO:0007669"/>
    <property type="project" value="InterPro"/>
</dbReference>
<dbReference type="GO" id="GO:0006260">
    <property type="term" value="P:DNA replication"/>
    <property type="evidence" value="ECO:0007669"/>
    <property type="project" value="UniProtKB-KW"/>
</dbReference>
<evidence type="ECO:0000256" key="10">
    <source>
        <dbReference type="ARBA" id="ARBA00023204"/>
    </source>
</evidence>
<dbReference type="GO" id="GO:0004252">
    <property type="term" value="F:serine-type endopeptidase activity"/>
    <property type="evidence" value="ECO:0007669"/>
    <property type="project" value="InterPro"/>
</dbReference>